<dbReference type="InterPro" id="IPR011050">
    <property type="entry name" value="Pectin_lyase_fold/virulence"/>
</dbReference>
<evidence type="ECO:0000256" key="5">
    <source>
        <dbReference type="SAM" id="SignalP"/>
    </source>
</evidence>
<comment type="similarity">
    <text evidence="1 4">Belongs to the glycosyl hydrolase 28 family.</text>
</comment>
<protein>
    <recommendedName>
        <fullName evidence="8">Exo-poly-alpha-D-galacturonosidase</fullName>
    </recommendedName>
</protein>
<evidence type="ECO:0000256" key="4">
    <source>
        <dbReference type="RuleBase" id="RU361169"/>
    </source>
</evidence>
<dbReference type="InterPro" id="IPR012334">
    <property type="entry name" value="Pectin_lyas_fold"/>
</dbReference>
<accession>A0ABP9VVA8</accession>
<evidence type="ECO:0008006" key="8">
    <source>
        <dbReference type="Google" id="ProtNLM"/>
    </source>
</evidence>
<comment type="caution">
    <text evidence="6">The sequence shown here is derived from an EMBL/GenBank/DDBJ whole genome shotgun (WGS) entry which is preliminary data.</text>
</comment>
<evidence type="ECO:0000256" key="2">
    <source>
        <dbReference type="ARBA" id="ARBA00022801"/>
    </source>
</evidence>
<dbReference type="PANTHER" id="PTHR31339:SF9">
    <property type="entry name" value="PLASMIN AND FIBRONECTIN-BINDING PROTEIN A"/>
    <property type="match status" value="1"/>
</dbReference>
<keyword evidence="3 4" id="KW-0326">Glycosidase</keyword>
<dbReference type="SUPFAM" id="SSF51126">
    <property type="entry name" value="Pectin lyase-like"/>
    <property type="match status" value="1"/>
</dbReference>
<evidence type="ECO:0000256" key="3">
    <source>
        <dbReference type="ARBA" id="ARBA00023295"/>
    </source>
</evidence>
<keyword evidence="7" id="KW-1185">Reference proteome</keyword>
<sequence length="489" mass="53763">MNRQSPVMLIAAAVLLGVVSSHLCNSESVVADDGATTFTKMVNIKDFGAIGDGVALETDAIQESIDICHDSGGGIVRVPAGDYQIGTVELKSNVTLSLDHGANLLGSTNQADYRTENIDQPREGSPHCLIYANGATNIAIEGLGVIDGRGTPENFPRLRSGGKNRGVRPRLLRMVNCDGLKFSGVTWKRPAFWGLHLIDCKNIHFDSLTIRFRNNNFNNDGIDLDGCENVLIENCDIDSGDDAICLKSSKYPCRNIVVRQCKVSSNTAPLKFGTSSRGGFVDVKVTNCFFYDSPMGAIKLQLVDGGRMENVAISRITMEDVGCPIFIRLGDRGNTFDDNDKEKPPVGTLKNIRISDVIASVTIEDRERAERASYKNVKAKESSQITDAEKSKAGPIMITGIPGHFVEDVTLRNIRISFPGHGTKEDVQRTVSEDVDRYPEQFFFGVLPAWGAYIRHAKNIHFDNVQLETRAPDERKRIHLEDVDGFVER</sequence>
<dbReference type="Proteomes" id="UP001416858">
    <property type="component" value="Unassembled WGS sequence"/>
</dbReference>
<reference evidence="6 7" key="1">
    <citation type="submission" date="2024-02" db="EMBL/GenBank/DDBJ databases">
        <title>Rhodopirellula caenicola NBRC 110016.</title>
        <authorList>
            <person name="Ichikawa N."/>
            <person name="Katano-Makiyama Y."/>
            <person name="Hidaka K."/>
        </authorList>
    </citation>
    <scope>NUCLEOTIDE SEQUENCE [LARGE SCALE GENOMIC DNA]</scope>
    <source>
        <strain evidence="6 7">NBRC 110016</strain>
    </source>
</reference>
<dbReference type="Gene3D" id="2.160.20.10">
    <property type="entry name" value="Single-stranded right-handed beta-helix, Pectin lyase-like"/>
    <property type="match status" value="1"/>
</dbReference>
<dbReference type="InterPro" id="IPR000743">
    <property type="entry name" value="Glyco_hydro_28"/>
</dbReference>
<dbReference type="Pfam" id="PF00295">
    <property type="entry name" value="Glyco_hydro_28"/>
    <property type="match status" value="1"/>
</dbReference>
<dbReference type="RefSeq" id="WP_345685814.1">
    <property type="nucleotide sequence ID" value="NZ_BAABRO010000012.1"/>
</dbReference>
<keyword evidence="2 4" id="KW-0378">Hydrolase</keyword>
<feature type="signal peptide" evidence="5">
    <location>
        <begin position="1"/>
        <end position="31"/>
    </location>
</feature>
<evidence type="ECO:0000256" key="1">
    <source>
        <dbReference type="ARBA" id="ARBA00008834"/>
    </source>
</evidence>
<feature type="chain" id="PRO_5045432785" description="Exo-poly-alpha-D-galacturonosidase" evidence="5">
    <location>
        <begin position="32"/>
        <end position="489"/>
    </location>
</feature>
<proteinExistence type="inferred from homology"/>
<name>A0ABP9VVA8_9BACT</name>
<dbReference type="PANTHER" id="PTHR31339">
    <property type="entry name" value="PECTIN LYASE-RELATED"/>
    <property type="match status" value="1"/>
</dbReference>
<organism evidence="6 7">
    <name type="scientific">Novipirellula caenicola</name>
    <dbReference type="NCBI Taxonomy" id="1536901"/>
    <lineage>
        <taxon>Bacteria</taxon>
        <taxon>Pseudomonadati</taxon>
        <taxon>Planctomycetota</taxon>
        <taxon>Planctomycetia</taxon>
        <taxon>Pirellulales</taxon>
        <taxon>Pirellulaceae</taxon>
        <taxon>Novipirellula</taxon>
    </lineage>
</organism>
<gene>
    <name evidence="6" type="ORF">Rcae01_04525</name>
</gene>
<keyword evidence="5" id="KW-0732">Signal</keyword>
<dbReference type="InterPro" id="IPR051801">
    <property type="entry name" value="GH28_Enzymes"/>
</dbReference>
<evidence type="ECO:0000313" key="7">
    <source>
        <dbReference type="Proteomes" id="UP001416858"/>
    </source>
</evidence>
<dbReference type="EMBL" id="BAABRO010000012">
    <property type="protein sequence ID" value="GAA5509056.1"/>
    <property type="molecule type" value="Genomic_DNA"/>
</dbReference>
<evidence type="ECO:0000313" key="6">
    <source>
        <dbReference type="EMBL" id="GAA5509056.1"/>
    </source>
</evidence>